<sequence>MRNLASNRSKNRVFCPENAINLKISHKIFENAQNFLRRFFRRKKRRYKIEIGGENPRLSSSDSITEKVEKRRRVASPIDYSKPDVDISTFSTRNPQNDRKSEEVQFT</sequence>
<feature type="compositionally biased region" description="Basic and acidic residues" evidence="1">
    <location>
        <begin position="96"/>
        <end position="107"/>
    </location>
</feature>
<evidence type="ECO:0000313" key="3">
    <source>
        <dbReference type="WBParaSite" id="nRc.2.0.1.t04393-RA"/>
    </source>
</evidence>
<reference evidence="3" key="1">
    <citation type="submission" date="2022-11" db="UniProtKB">
        <authorList>
            <consortium name="WormBaseParasite"/>
        </authorList>
    </citation>
    <scope>IDENTIFICATION</scope>
</reference>
<keyword evidence="2" id="KW-1185">Reference proteome</keyword>
<dbReference type="Proteomes" id="UP000887565">
    <property type="component" value="Unplaced"/>
</dbReference>
<accession>A0A915HR32</accession>
<dbReference type="AlphaFoldDB" id="A0A915HR32"/>
<evidence type="ECO:0000256" key="1">
    <source>
        <dbReference type="SAM" id="MobiDB-lite"/>
    </source>
</evidence>
<dbReference type="WBParaSite" id="nRc.2.0.1.t04393-RA">
    <property type="protein sequence ID" value="nRc.2.0.1.t04393-RA"/>
    <property type="gene ID" value="nRc.2.0.1.g04393"/>
</dbReference>
<evidence type="ECO:0000313" key="2">
    <source>
        <dbReference type="Proteomes" id="UP000887565"/>
    </source>
</evidence>
<proteinExistence type="predicted"/>
<name>A0A915HR32_ROMCU</name>
<feature type="region of interest" description="Disordered" evidence="1">
    <location>
        <begin position="52"/>
        <end position="107"/>
    </location>
</feature>
<protein>
    <submittedName>
        <fullName evidence="3">Uncharacterized protein</fullName>
    </submittedName>
</protein>
<organism evidence="2 3">
    <name type="scientific">Romanomermis culicivorax</name>
    <name type="common">Nematode worm</name>
    <dbReference type="NCBI Taxonomy" id="13658"/>
    <lineage>
        <taxon>Eukaryota</taxon>
        <taxon>Metazoa</taxon>
        <taxon>Ecdysozoa</taxon>
        <taxon>Nematoda</taxon>
        <taxon>Enoplea</taxon>
        <taxon>Dorylaimia</taxon>
        <taxon>Mermithida</taxon>
        <taxon>Mermithoidea</taxon>
        <taxon>Mermithidae</taxon>
        <taxon>Romanomermis</taxon>
    </lineage>
</organism>